<dbReference type="AlphaFoldDB" id="A0A0A9A3R9"/>
<organism evidence="1">
    <name type="scientific">Arundo donax</name>
    <name type="common">Giant reed</name>
    <name type="synonym">Donax arundinaceus</name>
    <dbReference type="NCBI Taxonomy" id="35708"/>
    <lineage>
        <taxon>Eukaryota</taxon>
        <taxon>Viridiplantae</taxon>
        <taxon>Streptophyta</taxon>
        <taxon>Embryophyta</taxon>
        <taxon>Tracheophyta</taxon>
        <taxon>Spermatophyta</taxon>
        <taxon>Magnoliopsida</taxon>
        <taxon>Liliopsida</taxon>
        <taxon>Poales</taxon>
        <taxon>Poaceae</taxon>
        <taxon>PACMAD clade</taxon>
        <taxon>Arundinoideae</taxon>
        <taxon>Arundineae</taxon>
        <taxon>Arundo</taxon>
    </lineage>
</organism>
<proteinExistence type="predicted"/>
<reference evidence="1" key="2">
    <citation type="journal article" date="2015" name="Data Brief">
        <title>Shoot transcriptome of the giant reed, Arundo donax.</title>
        <authorList>
            <person name="Barrero R.A."/>
            <person name="Guerrero F.D."/>
            <person name="Moolhuijzen P."/>
            <person name="Goolsby J.A."/>
            <person name="Tidwell J."/>
            <person name="Bellgard S.E."/>
            <person name="Bellgard M.I."/>
        </authorList>
    </citation>
    <scope>NUCLEOTIDE SEQUENCE</scope>
    <source>
        <tissue evidence="1">Shoot tissue taken approximately 20 cm above the soil surface</tissue>
    </source>
</reference>
<protein>
    <submittedName>
        <fullName evidence="1">Uncharacterized protein</fullName>
    </submittedName>
</protein>
<sequence length="40" mass="4717">MTNVLSHTVKNDGIAVDHIRRLSYLSRVNITNERELYPYK</sequence>
<evidence type="ECO:0000313" key="1">
    <source>
        <dbReference type="EMBL" id="JAD46319.1"/>
    </source>
</evidence>
<reference evidence="1" key="1">
    <citation type="submission" date="2014-09" db="EMBL/GenBank/DDBJ databases">
        <authorList>
            <person name="Magalhaes I.L.F."/>
            <person name="Oliveira U."/>
            <person name="Santos F.R."/>
            <person name="Vidigal T.H.D.A."/>
            <person name="Brescovit A.D."/>
            <person name="Santos A.J."/>
        </authorList>
    </citation>
    <scope>NUCLEOTIDE SEQUENCE</scope>
    <source>
        <tissue evidence="1">Shoot tissue taken approximately 20 cm above the soil surface</tissue>
    </source>
</reference>
<accession>A0A0A9A3R9</accession>
<name>A0A0A9A3R9_ARUDO</name>
<dbReference type="EMBL" id="GBRH01251576">
    <property type="protein sequence ID" value="JAD46319.1"/>
    <property type="molecule type" value="Transcribed_RNA"/>
</dbReference>